<accession>A0A2H3KHZ4</accession>
<feature type="compositionally biased region" description="Low complexity" evidence="1">
    <location>
        <begin position="18"/>
        <end position="35"/>
    </location>
</feature>
<comment type="caution">
    <text evidence="3">The sequence shown here is derived from an EMBL/GenBank/DDBJ whole genome shotgun (WGS) entry which is preliminary data.</text>
</comment>
<evidence type="ECO:0000313" key="3">
    <source>
        <dbReference type="EMBL" id="PDV97435.1"/>
    </source>
</evidence>
<organism evidence="3 4">
    <name type="scientific">Candidatus Chloroploca asiatica</name>
    <dbReference type="NCBI Taxonomy" id="1506545"/>
    <lineage>
        <taxon>Bacteria</taxon>
        <taxon>Bacillati</taxon>
        <taxon>Chloroflexota</taxon>
        <taxon>Chloroflexia</taxon>
        <taxon>Chloroflexales</taxon>
        <taxon>Chloroflexineae</taxon>
        <taxon>Oscillochloridaceae</taxon>
        <taxon>Candidatus Chloroploca</taxon>
    </lineage>
</organism>
<dbReference type="EMBL" id="LYXE01000146">
    <property type="protein sequence ID" value="PDV97435.1"/>
    <property type="molecule type" value="Genomic_DNA"/>
</dbReference>
<feature type="region of interest" description="Disordered" evidence="1">
    <location>
        <begin position="1"/>
        <end position="94"/>
    </location>
</feature>
<protein>
    <submittedName>
        <fullName evidence="3">Uncharacterized protein</fullName>
    </submittedName>
</protein>
<proteinExistence type="predicted"/>
<dbReference type="AlphaFoldDB" id="A0A2H3KHZ4"/>
<dbReference type="RefSeq" id="WP_097654477.1">
    <property type="nucleotide sequence ID" value="NZ_LYXE01000146.1"/>
</dbReference>
<evidence type="ECO:0000256" key="2">
    <source>
        <dbReference type="SAM" id="Phobius"/>
    </source>
</evidence>
<dbReference type="OrthoDB" id="144348at2"/>
<sequence length="408" mass="42956">MSDGRSGDETESHAIVDDGPPVNGAANPAADAPVAVQSGVPSSTAAPNEPVQVVVPSSAAGHGVVSSSAQGSAATPPPEAADVAPSPDAPASPSEVVEGTVVDQVPGTPQIAPAGSAARASVAGDDTLETIRLEASQTVIDADDPPQDVRHWHLPLLILLGFLVLLILALLNSTLGLWHLPGSPGAIPTRELILSSTPLGDTGTSGWLPGNLDPGGNIPPLGVPGDPSLVPGATFAQAYERAGGLRILGLPITGPVWVNGREIQWFERARLEHWPEHTGTPFEVQLGLLGVEFTQGRTFARQQFFVSRPDLRYFPETGYGVGGRFLRFWEENGDRMAFGLPISEEFDEVMPDGLAYRVQYFERVRMEYHPQYAGSPYEVQLGLLGSALLSNAARPTTLQPVPTPVPLP</sequence>
<reference evidence="3 4" key="1">
    <citation type="submission" date="2016-05" db="EMBL/GenBank/DDBJ databases">
        <authorList>
            <person name="Lavstsen T."/>
            <person name="Jespersen J.S."/>
        </authorList>
    </citation>
    <scope>NUCLEOTIDE SEQUENCE [LARGE SCALE GENOMIC DNA]</scope>
    <source>
        <strain evidence="3 4">B7-9</strain>
    </source>
</reference>
<keyword evidence="4" id="KW-1185">Reference proteome</keyword>
<feature type="compositionally biased region" description="Low complexity" evidence="1">
    <location>
        <begin position="53"/>
        <end position="94"/>
    </location>
</feature>
<feature type="transmembrane region" description="Helical" evidence="2">
    <location>
        <begin position="156"/>
        <end position="180"/>
    </location>
</feature>
<keyword evidence="2" id="KW-0812">Transmembrane</keyword>
<name>A0A2H3KHZ4_9CHLR</name>
<evidence type="ECO:0000256" key="1">
    <source>
        <dbReference type="SAM" id="MobiDB-lite"/>
    </source>
</evidence>
<evidence type="ECO:0000313" key="4">
    <source>
        <dbReference type="Proteomes" id="UP000220922"/>
    </source>
</evidence>
<gene>
    <name evidence="3" type="ORF">A9Q02_18470</name>
</gene>
<dbReference type="Proteomes" id="UP000220922">
    <property type="component" value="Unassembled WGS sequence"/>
</dbReference>
<feature type="compositionally biased region" description="Basic and acidic residues" evidence="1">
    <location>
        <begin position="1"/>
        <end position="16"/>
    </location>
</feature>
<keyword evidence="2" id="KW-1133">Transmembrane helix</keyword>
<keyword evidence="2" id="KW-0472">Membrane</keyword>